<dbReference type="PANTHER" id="PTHR31928:SF3">
    <property type="entry name" value="EXPRESSED PROTEIN"/>
    <property type="match status" value="1"/>
</dbReference>
<reference evidence="4" key="1">
    <citation type="journal article" date="2012" name="Nat. Commun.">
        <title>The genome of Prunus mume.</title>
        <authorList>
            <person name="Zhang Q."/>
            <person name="Chen W."/>
            <person name="Sun L."/>
            <person name="Zhao F."/>
            <person name="Huang B."/>
            <person name="Yang W."/>
            <person name="Tao Y."/>
            <person name="Wang J."/>
            <person name="Yuan Z."/>
            <person name="Fan G."/>
            <person name="Xing Z."/>
            <person name="Han C."/>
            <person name="Pan H."/>
            <person name="Zhong X."/>
            <person name="Shi W."/>
            <person name="Liang X."/>
            <person name="Du D."/>
            <person name="Sun F."/>
            <person name="Xu Z."/>
            <person name="Hao R."/>
            <person name="Lv T."/>
            <person name="Lv Y."/>
            <person name="Zheng Z."/>
            <person name="Sun M."/>
            <person name="Luo L."/>
            <person name="Cai M."/>
            <person name="Gao Y."/>
            <person name="Wang J."/>
            <person name="Yin Y."/>
            <person name="Xu X."/>
            <person name="Cheng T."/>
            <person name="Wang J."/>
        </authorList>
    </citation>
    <scope>NUCLEOTIDE SEQUENCE [LARGE SCALE GENOMIC DNA]</scope>
</reference>
<accession>A0ABM0PPJ8</accession>
<feature type="region of interest" description="Disordered" evidence="1">
    <location>
        <begin position="384"/>
        <end position="458"/>
    </location>
</feature>
<feature type="region of interest" description="Disordered" evidence="1">
    <location>
        <begin position="205"/>
        <end position="365"/>
    </location>
</feature>
<protein>
    <submittedName>
        <fullName evidence="5">Uncharacterized protein LOC103340896</fullName>
    </submittedName>
</protein>
<dbReference type="Pfam" id="PF21647">
    <property type="entry name" value="DUF6857"/>
    <property type="match status" value="1"/>
</dbReference>
<feature type="region of interest" description="Disordered" evidence="1">
    <location>
        <begin position="606"/>
        <end position="652"/>
    </location>
</feature>
<evidence type="ECO:0000256" key="1">
    <source>
        <dbReference type="SAM" id="MobiDB-lite"/>
    </source>
</evidence>
<dbReference type="InterPro" id="IPR010341">
    <property type="entry name" value="DUF936_pln"/>
</dbReference>
<sequence length="762" mass="82504">MSYWVPLFSSQCSFSHTLIKPLHLYSSLLSQSSSSPTNTPTHTHKAQSCSTMASLTPGILLKLLQSMNSATKVTGDHRSALLQVIGIVPALAGSDLWPNQGFYVQLSDSLNSTYVSLSDRDTDLILTNRLQLGQFAYVDRFDFDSPVPRVVGIRPIAGRHHFVGTPEPLVARISASKREFVIQPVSDSDQSTDFMAIYLSNKKQEQVVRNDNKEAKIEKTRSSRQPLAPRDNVNLGGNSNSNSNSNSDEPKKISDRPASRFSSPAGAKRSVSVGKKNVAPAERDPSPAGKGKRPGSPAPSKCVVPSLVVAKEENRKVSKEPAIIVPSRYRQPSPTGRRQPSPNPRRASLSPGRRLSGGVKDSATRKKMATIVAGISKVSEALVGSGKSNRKGWDESPAVEQREKSVSKNKPDFQAILRTQAALSRRLSDAHGRSPSGGDDSSSDEKTKSGSPEDCLAQEKPSCTALGITVHERKWTDGSVSLDAVSSDLARLGKEALQRKVIASAAAAEALEEAIATESLVRKLSMFAELSSTSKVGNPLPAIDRFFSIYNEVLKSTTLVQSIASNHNADTPYNDNIPTEQSKSVSLWVEAALATDLGVVSLLTTQDNEPPSTLQKSLSKRQSLNAPAKTHMKISSSSSSPESNAHVGTWTKGRGMKDTAELAMSLQSEMQMWFLEFVEKALDAGFRVFGECAADGVKLPLDCGSIAAVLSQLKRVNEWLDRVVSKRDEQMNEKVDRLKRKIYGFVIQHVGTTFDNAPLASS</sequence>
<dbReference type="Pfam" id="PF06075">
    <property type="entry name" value="DUF936"/>
    <property type="match status" value="1"/>
</dbReference>
<name>A0ABM0PPJ8_PRUMU</name>
<keyword evidence="4" id="KW-1185">Reference proteome</keyword>
<feature type="compositionally biased region" description="Low complexity" evidence="1">
    <location>
        <begin position="238"/>
        <end position="247"/>
    </location>
</feature>
<evidence type="ECO:0000259" key="3">
    <source>
        <dbReference type="Pfam" id="PF21647"/>
    </source>
</evidence>
<feature type="domain" description="DUF936" evidence="2">
    <location>
        <begin position="55"/>
        <end position="171"/>
    </location>
</feature>
<feature type="compositionally biased region" description="Basic and acidic residues" evidence="1">
    <location>
        <begin position="205"/>
        <end position="221"/>
    </location>
</feature>
<reference evidence="5" key="2">
    <citation type="submission" date="2025-08" db="UniProtKB">
        <authorList>
            <consortium name="RefSeq"/>
        </authorList>
    </citation>
    <scope>IDENTIFICATION</scope>
</reference>
<feature type="domain" description="DUF6857" evidence="3">
    <location>
        <begin position="469"/>
        <end position="756"/>
    </location>
</feature>
<feature type="compositionally biased region" description="Polar residues" evidence="1">
    <location>
        <begin position="330"/>
        <end position="340"/>
    </location>
</feature>
<gene>
    <name evidence="5" type="primary">LOC103340896</name>
</gene>
<organism evidence="4 5">
    <name type="scientific">Prunus mume</name>
    <name type="common">Japanese apricot</name>
    <name type="synonym">Armeniaca mume</name>
    <dbReference type="NCBI Taxonomy" id="102107"/>
    <lineage>
        <taxon>Eukaryota</taxon>
        <taxon>Viridiplantae</taxon>
        <taxon>Streptophyta</taxon>
        <taxon>Embryophyta</taxon>
        <taxon>Tracheophyta</taxon>
        <taxon>Spermatophyta</taxon>
        <taxon>Magnoliopsida</taxon>
        <taxon>eudicotyledons</taxon>
        <taxon>Gunneridae</taxon>
        <taxon>Pentapetalae</taxon>
        <taxon>rosids</taxon>
        <taxon>fabids</taxon>
        <taxon>Rosales</taxon>
        <taxon>Rosaceae</taxon>
        <taxon>Amygdaloideae</taxon>
        <taxon>Amygdaleae</taxon>
        <taxon>Prunus</taxon>
    </lineage>
</organism>
<evidence type="ECO:0000259" key="2">
    <source>
        <dbReference type="Pfam" id="PF06075"/>
    </source>
</evidence>
<feature type="compositionally biased region" description="Basic and acidic residues" evidence="1">
    <location>
        <begin position="248"/>
        <end position="258"/>
    </location>
</feature>
<dbReference type="Proteomes" id="UP000694861">
    <property type="component" value="Linkage group LG8"/>
</dbReference>
<feature type="compositionally biased region" description="Basic and acidic residues" evidence="1">
    <location>
        <begin position="400"/>
        <end position="411"/>
    </location>
</feature>
<proteinExistence type="predicted"/>
<dbReference type="GeneID" id="103340896"/>
<evidence type="ECO:0000313" key="4">
    <source>
        <dbReference type="Proteomes" id="UP000694861"/>
    </source>
</evidence>
<feature type="compositionally biased region" description="Polar residues" evidence="1">
    <location>
        <begin position="606"/>
        <end position="625"/>
    </location>
</feature>
<dbReference type="RefSeq" id="XP_008242581.1">
    <property type="nucleotide sequence ID" value="XM_008244359.1"/>
</dbReference>
<dbReference type="InterPro" id="IPR048297">
    <property type="entry name" value="DUF936_dom_pln"/>
</dbReference>
<evidence type="ECO:0000313" key="5">
    <source>
        <dbReference type="RefSeq" id="XP_008242581.1"/>
    </source>
</evidence>
<feature type="compositionally biased region" description="Basic and acidic residues" evidence="1">
    <location>
        <begin position="310"/>
        <end position="319"/>
    </location>
</feature>
<dbReference type="InterPro" id="IPR049172">
    <property type="entry name" value="DUF6857_pln"/>
</dbReference>
<dbReference type="PANTHER" id="PTHR31928">
    <property type="entry name" value="EXPRESSED PROTEIN"/>
    <property type="match status" value="1"/>
</dbReference>